<protein>
    <submittedName>
        <fullName evidence="3">Putative tricarboxylic transport membrane protein</fullName>
    </submittedName>
</protein>
<gene>
    <name evidence="3" type="ORF">DFR43_11626</name>
</gene>
<feature type="transmembrane region" description="Helical" evidence="1">
    <location>
        <begin position="37"/>
        <end position="56"/>
    </location>
</feature>
<feature type="domain" description="DUF1468" evidence="2">
    <location>
        <begin position="6"/>
        <end position="146"/>
    </location>
</feature>
<organism evidence="3 4">
    <name type="scientific">Tepidicella xavieri</name>
    <dbReference type="NCBI Taxonomy" id="360241"/>
    <lineage>
        <taxon>Bacteria</taxon>
        <taxon>Pseudomonadati</taxon>
        <taxon>Pseudomonadota</taxon>
        <taxon>Betaproteobacteria</taxon>
        <taxon>Burkholderiales</taxon>
        <taxon>Tepidicella</taxon>
    </lineage>
</organism>
<dbReference type="RefSeq" id="WP_211338651.1">
    <property type="nucleotide sequence ID" value="NZ_SNYL01000016.1"/>
</dbReference>
<evidence type="ECO:0000313" key="4">
    <source>
        <dbReference type="Proteomes" id="UP000295510"/>
    </source>
</evidence>
<keyword evidence="1" id="KW-0812">Transmembrane</keyword>
<keyword evidence="1" id="KW-1133">Transmembrane helix</keyword>
<feature type="transmembrane region" description="Helical" evidence="1">
    <location>
        <begin position="120"/>
        <end position="137"/>
    </location>
</feature>
<keyword evidence="4" id="KW-1185">Reference proteome</keyword>
<dbReference type="AlphaFoldDB" id="A0A4V3D5L7"/>
<comment type="caution">
    <text evidence="3">The sequence shown here is derived from an EMBL/GenBank/DDBJ whole genome shotgun (WGS) entry which is preliminary data.</text>
</comment>
<reference evidence="3 4" key="1">
    <citation type="submission" date="2019-03" db="EMBL/GenBank/DDBJ databases">
        <title>Genomic Encyclopedia of Type Strains, Phase IV (KMG-IV): sequencing the most valuable type-strain genomes for metagenomic binning, comparative biology and taxonomic classification.</title>
        <authorList>
            <person name="Goeker M."/>
        </authorList>
    </citation>
    <scope>NUCLEOTIDE SEQUENCE [LARGE SCALE GENOMIC DNA]</scope>
    <source>
        <strain evidence="3 4">DSM 19605</strain>
    </source>
</reference>
<dbReference type="Pfam" id="PF07331">
    <property type="entry name" value="TctB"/>
    <property type="match status" value="1"/>
</dbReference>
<sequence>MSANRILALIIGLLSVAYLWAAFQIPVFPIPRPIDSDAFPKLLGVLMLGLSVWLFFERDGTTVLPEEEDARTLWDRWRSVVVTSVAIVIYAFALGWMGFVLASFLLTAGLTWFYGFRRHAINAIVSLAVPLGLYLVMTRFMNIHLPAGWLPI</sequence>
<evidence type="ECO:0000259" key="2">
    <source>
        <dbReference type="Pfam" id="PF07331"/>
    </source>
</evidence>
<feature type="transmembrane region" description="Helical" evidence="1">
    <location>
        <begin position="81"/>
        <end position="114"/>
    </location>
</feature>
<dbReference type="Proteomes" id="UP000295510">
    <property type="component" value="Unassembled WGS sequence"/>
</dbReference>
<dbReference type="InterPro" id="IPR009936">
    <property type="entry name" value="DUF1468"/>
</dbReference>
<proteinExistence type="predicted"/>
<keyword evidence="1" id="KW-0472">Membrane</keyword>
<name>A0A4V3D5L7_9BURK</name>
<evidence type="ECO:0000313" key="3">
    <source>
        <dbReference type="EMBL" id="TDQ40577.1"/>
    </source>
</evidence>
<accession>A0A4V3D5L7</accession>
<dbReference type="EMBL" id="SNYL01000016">
    <property type="protein sequence ID" value="TDQ40577.1"/>
    <property type="molecule type" value="Genomic_DNA"/>
</dbReference>
<evidence type="ECO:0000256" key="1">
    <source>
        <dbReference type="SAM" id="Phobius"/>
    </source>
</evidence>